<feature type="binding site" evidence="8">
    <location>
        <position position="99"/>
    </location>
    <ligand>
        <name>phosphoenolpyruvate</name>
        <dbReference type="ChEBI" id="CHEBI:58702"/>
    </ligand>
</feature>
<dbReference type="FunFam" id="3.65.10.10:FF:000010">
    <property type="entry name" value="3-phosphoshikimate 1-carboxyvinyltransferase"/>
    <property type="match status" value="1"/>
</dbReference>
<dbReference type="UniPathway" id="UPA00053">
    <property type="reaction ID" value="UER00089"/>
</dbReference>
<dbReference type="InterPro" id="IPR006264">
    <property type="entry name" value="EPSP_synthase"/>
</dbReference>
<dbReference type="SUPFAM" id="SSF55205">
    <property type="entry name" value="EPT/RTPC-like"/>
    <property type="match status" value="1"/>
</dbReference>
<feature type="binding site" evidence="8">
    <location>
        <position position="338"/>
    </location>
    <ligand>
        <name>3-phosphoshikimate</name>
        <dbReference type="ChEBI" id="CHEBI:145989"/>
    </ligand>
</feature>
<evidence type="ECO:0000256" key="7">
    <source>
        <dbReference type="ARBA" id="ARBA00044633"/>
    </source>
</evidence>
<feature type="binding site" evidence="8">
    <location>
        <position position="178"/>
    </location>
    <ligand>
        <name>3-phosphoshikimate</name>
        <dbReference type="ChEBI" id="CHEBI:145989"/>
    </ligand>
</feature>
<dbReference type="PROSITE" id="PS00885">
    <property type="entry name" value="EPSP_SYNTHASE_2"/>
    <property type="match status" value="1"/>
</dbReference>
<dbReference type="PROSITE" id="PS00104">
    <property type="entry name" value="EPSP_SYNTHASE_1"/>
    <property type="match status" value="1"/>
</dbReference>
<evidence type="ECO:0000256" key="2">
    <source>
        <dbReference type="ARBA" id="ARBA00009948"/>
    </source>
</evidence>
<comment type="pathway">
    <text evidence="1 8">Metabolic intermediate biosynthesis; chorismate biosynthesis; chorismate from D-erythrose 4-phosphate and phosphoenolpyruvate: step 6/7.</text>
</comment>
<sequence length="452" mass="47152">MATLWTAPYHPTPISGTVDVPASKSLMARYFILAALSTGPEPSVIKAPLRARDSDLMAQALRELGVTVDWQRGETEAEDVITISGTPHRGATIDAGLAGTVMRFIPPVAALTSGVVHLDGDAGARVRPMDPVVQGLRELGVRIEAATNAHGQAVLPLTVHSEGSVAGGELSIDSGASSQFISALLLAAPRFEKGLNLRSTGATPPSTPHLNMTCQALLDAGAKVRGYAADGTEVPVGLAARDSSPASRWVVEPGTLHLGEVTVEPDLSNAAPFLAAAMVSGGSVSIPRWPARTTQPGAQIADIFSRMGGRVERSGEVLTLHGPTEILPLDADLHDVGELTPTISAVAAFATGPSRLRNIGQLRGHETDRLAAITTELNRLGCTASISGDDILISPAPMHAAQLQTYADHRMATFAAIIGLGVEGVVVEDVETTAKTMPDFPQMWETLVRGEA</sequence>
<keyword evidence="4 8" id="KW-0028">Amino-acid biosynthesis</keyword>
<feature type="binding site" evidence="8">
    <location>
        <position position="25"/>
    </location>
    <ligand>
        <name>3-phosphoshikimate</name>
        <dbReference type="ChEBI" id="CHEBI:145989"/>
    </ligand>
</feature>
<comment type="similarity">
    <text evidence="2 8">Belongs to the EPSP synthase family.</text>
</comment>
<comment type="catalytic activity">
    <reaction evidence="7">
        <text>3-phosphoshikimate + phosphoenolpyruvate = 5-O-(1-carboxyvinyl)-3-phosphoshikimate + phosphate</text>
        <dbReference type="Rhea" id="RHEA:21256"/>
        <dbReference type="ChEBI" id="CHEBI:43474"/>
        <dbReference type="ChEBI" id="CHEBI:57701"/>
        <dbReference type="ChEBI" id="CHEBI:58702"/>
        <dbReference type="ChEBI" id="CHEBI:145989"/>
        <dbReference type="EC" id="2.5.1.19"/>
    </reaction>
    <physiologicalReaction direction="left-to-right" evidence="7">
        <dbReference type="Rhea" id="RHEA:21257"/>
    </physiologicalReaction>
</comment>
<dbReference type="RefSeq" id="WP_185934273.1">
    <property type="nucleotide sequence ID" value="NZ_UYIO01000001.1"/>
</dbReference>
<feature type="binding site" evidence="8">
    <location>
        <position position="24"/>
    </location>
    <ligand>
        <name>3-phosphoshikimate</name>
        <dbReference type="ChEBI" id="CHEBI:145989"/>
    </ligand>
</feature>
<dbReference type="Pfam" id="PF00275">
    <property type="entry name" value="EPSP_synthase"/>
    <property type="match status" value="1"/>
</dbReference>
<feature type="domain" description="Enolpyruvate transferase" evidence="9">
    <location>
        <begin position="10"/>
        <end position="442"/>
    </location>
</feature>
<feature type="binding site" evidence="8">
    <location>
        <position position="127"/>
    </location>
    <ligand>
        <name>phosphoenolpyruvate</name>
        <dbReference type="ChEBI" id="CHEBI:58702"/>
    </ligand>
</feature>
<comment type="subcellular location">
    <subcellularLocation>
        <location evidence="8">Cytoplasm</location>
    </subcellularLocation>
</comment>
<dbReference type="EC" id="2.5.1.19" evidence="8"/>
<dbReference type="InterPro" id="IPR036968">
    <property type="entry name" value="Enolpyruvate_Tfrase_sf"/>
</dbReference>
<dbReference type="EMBL" id="UYIO01000001">
    <property type="protein sequence ID" value="VDG77086.1"/>
    <property type="molecule type" value="Genomic_DNA"/>
</dbReference>
<keyword evidence="6 8" id="KW-0057">Aromatic amino acid biosynthesis</keyword>
<dbReference type="Proteomes" id="UP000269974">
    <property type="component" value="Unassembled WGS sequence"/>
</dbReference>
<dbReference type="PANTHER" id="PTHR21090">
    <property type="entry name" value="AROM/DEHYDROQUINATE SYNTHASE"/>
    <property type="match status" value="1"/>
</dbReference>
<feature type="binding site" evidence="8">
    <location>
        <position position="177"/>
    </location>
    <ligand>
        <name>3-phosphoshikimate</name>
        <dbReference type="ChEBI" id="CHEBI:145989"/>
    </ligand>
</feature>
<keyword evidence="5 8" id="KW-0808">Transferase</keyword>
<dbReference type="PANTHER" id="PTHR21090:SF5">
    <property type="entry name" value="PENTAFUNCTIONAL AROM POLYPEPTIDE"/>
    <property type="match status" value="1"/>
</dbReference>
<dbReference type="GO" id="GO:0009073">
    <property type="term" value="P:aromatic amino acid family biosynthetic process"/>
    <property type="evidence" value="ECO:0007669"/>
    <property type="project" value="UniProtKB-KW"/>
</dbReference>
<gene>
    <name evidence="8 10" type="primary">aroA</name>
    <name evidence="10" type="ORF">NCTC10327_01711</name>
</gene>
<evidence type="ECO:0000313" key="10">
    <source>
        <dbReference type="EMBL" id="VDG77086.1"/>
    </source>
</evidence>
<dbReference type="InterPro" id="IPR023193">
    <property type="entry name" value="EPSP_synthase_CS"/>
</dbReference>
<dbReference type="InterPro" id="IPR013792">
    <property type="entry name" value="RNA3'P_cycl/enolpyr_Trfase_a/b"/>
</dbReference>
<evidence type="ECO:0000256" key="8">
    <source>
        <dbReference type="HAMAP-Rule" id="MF_00210"/>
    </source>
</evidence>
<feature type="binding site" evidence="8">
    <location>
        <position position="206"/>
    </location>
    <ligand>
        <name>3-phosphoshikimate</name>
        <dbReference type="ChEBI" id="CHEBI:145989"/>
    </ligand>
</feature>
<keyword evidence="3 8" id="KW-0963">Cytoplasm</keyword>
<comment type="caution">
    <text evidence="10">The sequence shown here is derived from an EMBL/GenBank/DDBJ whole genome shotgun (WGS) entry which is preliminary data.</text>
</comment>
<feature type="binding site" evidence="8">
    <location>
        <position position="179"/>
    </location>
    <ligand>
        <name>phosphoenolpyruvate</name>
        <dbReference type="ChEBI" id="CHEBI:58702"/>
    </ligand>
</feature>
<dbReference type="GO" id="GO:0009423">
    <property type="term" value="P:chorismate biosynthetic process"/>
    <property type="evidence" value="ECO:0007669"/>
    <property type="project" value="UniProtKB-UniRule"/>
</dbReference>
<proteinExistence type="inferred from homology"/>
<dbReference type="GO" id="GO:0008652">
    <property type="term" value="P:amino acid biosynthetic process"/>
    <property type="evidence" value="ECO:0007669"/>
    <property type="project" value="UniProtKB-KW"/>
</dbReference>
<dbReference type="CDD" id="cd01556">
    <property type="entry name" value="EPSP_synthase"/>
    <property type="match status" value="1"/>
</dbReference>
<evidence type="ECO:0000256" key="4">
    <source>
        <dbReference type="ARBA" id="ARBA00022605"/>
    </source>
</evidence>
<evidence type="ECO:0000256" key="6">
    <source>
        <dbReference type="ARBA" id="ARBA00023141"/>
    </source>
</evidence>
<evidence type="ECO:0000256" key="3">
    <source>
        <dbReference type="ARBA" id="ARBA00022490"/>
    </source>
</evidence>
<comment type="function">
    <text evidence="8">Catalyzes the transfer of the enolpyruvyl moiety of phosphoenolpyruvate (PEP) to the 5-hydroxyl of shikimate-3-phosphate (S3P) to produce enolpyruvyl shikimate-3-phosphate and inorganic phosphate.</text>
</comment>
<dbReference type="HAMAP" id="MF_00210">
    <property type="entry name" value="EPSP_synth"/>
    <property type="match status" value="1"/>
</dbReference>
<feature type="binding site" evidence="8">
    <location>
        <position position="179"/>
    </location>
    <ligand>
        <name>3-phosphoshikimate</name>
        <dbReference type="ChEBI" id="CHEBI:145989"/>
    </ligand>
</feature>
<evidence type="ECO:0000313" key="11">
    <source>
        <dbReference type="Proteomes" id="UP000269974"/>
    </source>
</evidence>
<dbReference type="NCBIfam" id="TIGR01356">
    <property type="entry name" value="aroA"/>
    <property type="match status" value="1"/>
</dbReference>
<dbReference type="GO" id="GO:0003866">
    <property type="term" value="F:3-phosphoshikimate 1-carboxyvinyltransferase activity"/>
    <property type="evidence" value="ECO:0007669"/>
    <property type="project" value="UniProtKB-UniRule"/>
</dbReference>
<feature type="binding site" evidence="8">
    <location>
        <position position="24"/>
    </location>
    <ligand>
        <name>phosphoenolpyruvate</name>
        <dbReference type="ChEBI" id="CHEBI:58702"/>
    </ligand>
</feature>
<feature type="binding site" evidence="8">
    <location>
        <position position="435"/>
    </location>
    <ligand>
        <name>phosphoenolpyruvate</name>
        <dbReference type="ChEBI" id="CHEBI:58702"/>
    </ligand>
</feature>
<comment type="subunit">
    <text evidence="8">Monomer.</text>
</comment>
<accession>A0A7Z9CAA7</accession>
<feature type="binding site" evidence="8">
    <location>
        <position position="365"/>
    </location>
    <ligand>
        <name>3-phosphoshikimate</name>
        <dbReference type="ChEBI" id="CHEBI:145989"/>
    </ligand>
</feature>
<evidence type="ECO:0000256" key="5">
    <source>
        <dbReference type="ARBA" id="ARBA00022679"/>
    </source>
</evidence>
<evidence type="ECO:0000256" key="1">
    <source>
        <dbReference type="ARBA" id="ARBA00004811"/>
    </source>
</evidence>
<name>A0A7Z9CAA7_9ACTO</name>
<dbReference type="InterPro" id="IPR001986">
    <property type="entry name" value="Enolpyruvate_Tfrase_dom"/>
</dbReference>
<dbReference type="Gene3D" id="3.65.10.10">
    <property type="entry name" value="Enolpyruvate transferase domain"/>
    <property type="match status" value="2"/>
</dbReference>
<feature type="binding site" evidence="8">
    <location>
        <position position="29"/>
    </location>
    <ligand>
        <name>3-phosphoshikimate</name>
        <dbReference type="ChEBI" id="CHEBI:145989"/>
    </ligand>
</feature>
<evidence type="ECO:0000259" key="9">
    <source>
        <dbReference type="Pfam" id="PF00275"/>
    </source>
</evidence>
<feature type="binding site" evidence="8">
    <location>
        <position position="410"/>
    </location>
    <ligand>
        <name>phosphoenolpyruvate</name>
        <dbReference type="ChEBI" id="CHEBI:58702"/>
    </ligand>
</feature>
<organism evidence="10 11">
    <name type="scientific">Actinobaculum suis</name>
    <dbReference type="NCBI Taxonomy" id="1657"/>
    <lineage>
        <taxon>Bacteria</taxon>
        <taxon>Bacillati</taxon>
        <taxon>Actinomycetota</taxon>
        <taxon>Actinomycetes</taxon>
        <taxon>Actinomycetales</taxon>
        <taxon>Actinomycetaceae</taxon>
        <taxon>Actinobaculum</taxon>
    </lineage>
</organism>
<dbReference type="AlphaFoldDB" id="A0A7Z9CAA7"/>
<reference evidence="10 11" key="1">
    <citation type="submission" date="2018-11" db="EMBL/GenBank/DDBJ databases">
        <authorList>
            <consortium name="Pathogen Informatics"/>
        </authorList>
    </citation>
    <scope>NUCLEOTIDE SEQUENCE [LARGE SCALE GENOMIC DNA]</scope>
    <source>
        <strain evidence="10 11">NCTC10327</strain>
    </source>
</reference>
<feature type="binding site" evidence="8">
    <location>
        <position position="361"/>
    </location>
    <ligand>
        <name>3-phosphoshikimate</name>
        <dbReference type="ChEBI" id="CHEBI:145989"/>
    </ligand>
</feature>
<feature type="active site" description="Proton acceptor" evidence="8">
    <location>
        <position position="338"/>
    </location>
</feature>
<protein>
    <recommendedName>
        <fullName evidence="8">3-phosphoshikimate 1-carboxyvinyltransferase</fullName>
        <ecNumber evidence="8">2.5.1.19</ecNumber>
    </recommendedName>
    <alternativeName>
        <fullName evidence="8">5-enolpyruvylshikimate-3-phosphate synthase</fullName>
        <shortName evidence="8">EPSP synthase</shortName>
        <shortName evidence="8">EPSPS</shortName>
    </alternativeName>
</protein>
<feature type="binding site" evidence="8">
    <location>
        <position position="369"/>
    </location>
    <ligand>
        <name>phosphoenolpyruvate</name>
        <dbReference type="ChEBI" id="CHEBI:58702"/>
    </ligand>
</feature>
<dbReference type="GO" id="GO:0005737">
    <property type="term" value="C:cytoplasm"/>
    <property type="evidence" value="ECO:0007669"/>
    <property type="project" value="UniProtKB-SubCell"/>
</dbReference>
<dbReference type="PIRSF" id="PIRSF000505">
    <property type="entry name" value="EPSPS"/>
    <property type="match status" value="1"/>
</dbReference>